<evidence type="ECO:0000256" key="5">
    <source>
        <dbReference type="ARBA" id="ARBA00023152"/>
    </source>
</evidence>
<keyword evidence="5 8" id="KW-0324">Glycolysis</keyword>
<organism evidence="9">
    <name type="scientific">uncultured bacterium A1Q1_fos_962</name>
    <dbReference type="NCBI Taxonomy" id="1256592"/>
    <lineage>
        <taxon>Bacteria</taxon>
        <taxon>environmental samples</taxon>
    </lineage>
</organism>
<sequence>MTHAPIAPLRYDFEKTLLDDRGITAEGLRRLGLDLERARREILDVDLPLFEQQQAVPAAKEPLDAGFIGMPERLLREYGANREKSELGQILATARRLQETVDRVVVLGIGGSYMGAKAMMDACCHPYHNELNRGQRGSRPRVYFDGNNLDNDATQALLDLLPSEGNSQKPEDRWALIVISKSGGTLETAAAFRIYLEALQKAEGRQSSVVAQQVIPITGETGKLRNLANALGCPVSFPVPDGVGGRFSVFSAVGLLPAAVLGIDIVRLLQGAAAMNEHFRTAPVESNIVLNYTGVNHLMERERGATIRILSVWSKALECVGLWYDQLLAESLGKAELGAMPLTVVNTRDLHSRAQQHQEGRRDKMINNLIIDHWRRDALALQESKLDHDGLNTMAGKTLPEMMSAAIQGTNQAYLSDHRPTANLHLPGADEGSLGQLLQMLMLATVVEGRLLGINPYGQPGVEAYKRFMKQQLDAR</sequence>
<dbReference type="SUPFAM" id="SSF53697">
    <property type="entry name" value="SIS domain"/>
    <property type="match status" value="1"/>
</dbReference>
<evidence type="ECO:0000256" key="4">
    <source>
        <dbReference type="ARBA" id="ARBA00022432"/>
    </source>
</evidence>
<dbReference type="GO" id="GO:0006094">
    <property type="term" value="P:gluconeogenesis"/>
    <property type="evidence" value="ECO:0007669"/>
    <property type="project" value="UniProtKB-KW"/>
</dbReference>
<dbReference type="CDD" id="cd05016">
    <property type="entry name" value="SIS_PGI_2"/>
    <property type="match status" value="1"/>
</dbReference>
<dbReference type="CDD" id="cd05015">
    <property type="entry name" value="SIS_PGI_1"/>
    <property type="match status" value="1"/>
</dbReference>
<dbReference type="InterPro" id="IPR046348">
    <property type="entry name" value="SIS_dom_sf"/>
</dbReference>
<dbReference type="Pfam" id="PF00342">
    <property type="entry name" value="PGI"/>
    <property type="match status" value="1"/>
</dbReference>
<dbReference type="GO" id="GO:0097367">
    <property type="term" value="F:carbohydrate derivative binding"/>
    <property type="evidence" value="ECO:0007669"/>
    <property type="project" value="InterPro"/>
</dbReference>
<accession>L7VSU0</accession>
<protein>
    <recommendedName>
        <fullName evidence="3 8">Glucose-6-phosphate isomerase</fullName>
        <ecNumber evidence="3 8">5.3.1.9</ecNumber>
    </recommendedName>
</protein>
<dbReference type="UniPathway" id="UPA00109">
    <property type="reaction ID" value="UER00181"/>
</dbReference>
<dbReference type="GO" id="GO:0004347">
    <property type="term" value="F:glucose-6-phosphate isomerase activity"/>
    <property type="evidence" value="ECO:0007669"/>
    <property type="project" value="UniProtKB-EC"/>
</dbReference>
<keyword evidence="4 8" id="KW-0312">Gluconeogenesis</keyword>
<name>L7VSU0_9BACT</name>
<dbReference type="PRINTS" id="PR00662">
    <property type="entry name" value="G6PISOMERASE"/>
</dbReference>
<dbReference type="GO" id="GO:0006096">
    <property type="term" value="P:glycolytic process"/>
    <property type="evidence" value="ECO:0007669"/>
    <property type="project" value="UniProtKB-UniPathway"/>
</dbReference>
<comment type="pathway">
    <text evidence="1 8">Carbohydrate degradation; glycolysis; D-glyceraldehyde 3-phosphate and glycerone phosphate from D-glucose: step 2/4.</text>
</comment>
<dbReference type="PROSITE" id="PS51463">
    <property type="entry name" value="P_GLUCOSE_ISOMERASE_3"/>
    <property type="match status" value="1"/>
</dbReference>
<dbReference type="EC" id="5.3.1.9" evidence="3 8"/>
<dbReference type="InterPro" id="IPR035476">
    <property type="entry name" value="SIS_PGI_1"/>
</dbReference>
<comment type="similarity">
    <text evidence="2 8">Belongs to the GPI family.</text>
</comment>
<evidence type="ECO:0000256" key="3">
    <source>
        <dbReference type="ARBA" id="ARBA00011952"/>
    </source>
</evidence>
<dbReference type="PROSITE" id="PS00765">
    <property type="entry name" value="P_GLUCOSE_ISOMERASE_1"/>
    <property type="match status" value="1"/>
</dbReference>
<reference evidence="9" key="1">
    <citation type="submission" date="2012-09" db="EMBL/GenBank/DDBJ databases">
        <title>Metagenomic Characterization of a Microbial Community in Wastewater Detects High Levels of Antibiotic Resistance.</title>
        <authorList>
            <person name="Abrams M."/>
            <person name="Caldwell A."/>
            <person name="Vandaei E."/>
            <person name="Lee W."/>
            <person name="Perrott J."/>
            <person name="Khan S.Y."/>
            <person name="Ta J."/>
            <person name="Romero D."/>
            <person name="Nguyen V."/>
            <person name="Pourmand N."/>
            <person name="Ouverney C.C."/>
        </authorList>
    </citation>
    <scope>NUCLEOTIDE SEQUENCE</scope>
</reference>
<evidence type="ECO:0000256" key="2">
    <source>
        <dbReference type="ARBA" id="ARBA00006604"/>
    </source>
</evidence>
<dbReference type="GO" id="GO:0005829">
    <property type="term" value="C:cytosol"/>
    <property type="evidence" value="ECO:0007669"/>
    <property type="project" value="TreeGrafter"/>
</dbReference>
<evidence type="ECO:0000256" key="6">
    <source>
        <dbReference type="ARBA" id="ARBA00023235"/>
    </source>
</evidence>
<keyword evidence="6 8" id="KW-0413">Isomerase</keyword>
<proteinExistence type="inferred from homology"/>
<dbReference type="PANTHER" id="PTHR11469">
    <property type="entry name" value="GLUCOSE-6-PHOSPHATE ISOMERASE"/>
    <property type="match status" value="1"/>
</dbReference>
<dbReference type="Gene3D" id="3.40.50.10490">
    <property type="entry name" value="Glucose-6-phosphate isomerase like protein, domain 1"/>
    <property type="match status" value="2"/>
</dbReference>
<comment type="catalytic activity">
    <reaction evidence="7 8">
        <text>alpha-D-glucose 6-phosphate = beta-D-fructose 6-phosphate</text>
        <dbReference type="Rhea" id="RHEA:11816"/>
        <dbReference type="ChEBI" id="CHEBI:57634"/>
        <dbReference type="ChEBI" id="CHEBI:58225"/>
        <dbReference type="EC" id="5.3.1.9"/>
    </reaction>
</comment>
<evidence type="ECO:0000256" key="7">
    <source>
        <dbReference type="ARBA" id="ARBA00029321"/>
    </source>
</evidence>
<dbReference type="InterPro" id="IPR035482">
    <property type="entry name" value="SIS_PGI_2"/>
</dbReference>
<evidence type="ECO:0000256" key="1">
    <source>
        <dbReference type="ARBA" id="ARBA00004926"/>
    </source>
</evidence>
<dbReference type="GO" id="GO:0051156">
    <property type="term" value="P:glucose 6-phosphate metabolic process"/>
    <property type="evidence" value="ECO:0007669"/>
    <property type="project" value="TreeGrafter"/>
</dbReference>
<evidence type="ECO:0000313" key="9">
    <source>
        <dbReference type="EMBL" id="AGC72177.1"/>
    </source>
</evidence>
<dbReference type="InterPro" id="IPR018189">
    <property type="entry name" value="Phosphoglucose_isomerase_CS"/>
</dbReference>
<dbReference type="AlphaFoldDB" id="L7VSU0"/>
<dbReference type="PANTHER" id="PTHR11469:SF1">
    <property type="entry name" value="GLUCOSE-6-PHOSPHATE ISOMERASE"/>
    <property type="match status" value="1"/>
</dbReference>
<dbReference type="EMBL" id="JX649894">
    <property type="protein sequence ID" value="AGC72177.1"/>
    <property type="molecule type" value="Genomic_DNA"/>
</dbReference>
<dbReference type="GO" id="GO:0048029">
    <property type="term" value="F:monosaccharide binding"/>
    <property type="evidence" value="ECO:0007669"/>
    <property type="project" value="TreeGrafter"/>
</dbReference>
<evidence type="ECO:0000256" key="8">
    <source>
        <dbReference type="RuleBase" id="RU000612"/>
    </source>
</evidence>
<dbReference type="InterPro" id="IPR001672">
    <property type="entry name" value="G6P_Isomerase"/>
</dbReference>